<keyword evidence="3" id="KW-1185">Reference proteome</keyword>
<gene>
    <name evidence="2" type="ORF">HALOF300_00469</name>
</gene>
<protein>
    <submittedName>
        <fullName evidence="2">Neutral/alkaline non-lysosomal ceramidase</fullName>
    </submittedName>
</protein>
<evidence type="ECO:0000256" key="1">
    <source>
        <dbReference type="SAM" id="MobiDB-lite"/>
    </source>
</evidence>
<accession>A0A7M4DEC9</accession>
<organism evidence="2 3">
    <name type="scientific">Occultella aeris</name>
    <dbReference type="NCBI Taxonomy" id="2761496"/>
    <lineage>
        <taxon>Bacteria</taxon>
        <taxon>Bacillati</taxon>
        <taxon>Actinomycetota</taxon>
        <taxon>Actinomycetes</taxon>
        <taxon>Micrococcales</taxon>
        <taxon>Ruaniaceae</taxon>
        <taxon>Occultella</taxon>
    </lineage>
</organism>
<dbReference type="EMBL" id="CACRYJ010000006">
    <property type="protein sequence ID" value="VZO35243.1"/>
    <property type="molecule type" value="Genomic_DNA"/>
</dbReference>
<dbReference type="Proteomes" id="UP000419743">
    <property type="component" value="Unassembled WGS sequence"/>
</dbReference>
<evidence type="ECO:0000313" key="3">
    <source>
        <dbReference type="Proteomes" id="UP000419743"/>
    </source>
</evidence>
<comment type="caution">
    <text evidence="2">The sequence shown here is derived from an EMBL/GenBank/DDBJ whole genome shotgun (WGS) entry which is preliminary data.</text>
</comment>
<dbReference type="AlphaFoldDB" id="A0A7M4DEC9"/>
<sequence>MDAHPVRVSGLEVGFDRTDITPLGAVALAGFAAREGLGPTGDVLAPLHVRALVLRSEGEPAVVLVTADLLWWGDDIVASLRSAFSARFGLSPESLVLHATHTHSGPQVSRGMTPSLGIPDDAYLTWLEQQTLACIERAFATSTPVRVESARVDTGMTVDRRWARTAGEIAVSRIDSDLTVVRLVGDDDATVALLVHFACHPVLHHGNAVTPDLAGTLADVLERDTSPFVMYLQGCCGDVNPDRYDADGEFADGGQADVEDFARRLADLARRAVADAVPAGPGAVSISRRSVVLPLQERASWRLITAWAATGEGVRAEWARIMVADPARFARDPLLQLVRIGLTPDLALLGLSGEPVSHYGLFTRELSGGRCLPMGYTDGMTTYLVTRRHLREGGYEPYEAPLYFGLPAPLSPAAEQLILDEIAALVAPAPSAPPGSLPASRREQVTRR</sequence>
<proteinExistence type="predicted"/>
<name>A0A7M4DEC9_9MICO</name>
<reference evidence="2 3" key="1">
    <citation type="submission" date="2019-11" db="EMBL/GenBank/DDBJ databases">
        <authorList>
            <person name="Criscuolo A."/>
        </authorList>
    </citation>
    <scope>NUCLEOTIDE SEQUENCE [LARGE SCALE GENOMIC DNA]</scope>
    <source>
        <strain evidence="2">CIP111667</strain>
    </source>
</reference>
<feature type="region of interest" description="Disordered" evidence="1">
    <location>
        <begin position="428"/>
        <end position="448"/>
    </location>
</feature>
<evidence type="ECO:0000313" key="2">
    <source>
        <dbReference type="EMBL" id="VZO35243.1"/>
    </source>
</evidence>